<dbReference type="PANTHER" id="PTHR47320:SF1">
    <property type="entry name" value="BIFUNCTIONAL URIDYLYLTRANSFERASE_URIDYLYL-REMOVING ENZYME"/>
    <property type="match status" value="1"/>
</dbReference>
<comment type="activity regulation">
    <text evidence="8">Uridylyltransferase (UTase) activity is inhibited by glutamine, while glutamine activates uridylyl-removing (UR) activity.</text>
</comment>
<dbReference type="AlphaFoldDB" id="A0A1G5Q314"/>
<dbReference type="PIRSF" id="PIRSF006288">
    <property type="entry name" value="PII_uridyltransf"/>
    <property type="match status" value="1"/>
</dbReference>
<comment type="catalytic activity">
    <reaction evidence="7">
        <text>guanosine 3',5'-bis(diphosphate) + H2O = GDP + diphosphate + H(+)</text>
        <dbReference type="Rhea" id="RHEA:14253"/>
        <dbReference type="ChEBI" id="CHEBI:15377"/>
        <dbReference type="ChEBI" id="CHEBI:15378"/>
        <dbReference type="ChEBI" id="CHEBI:33019"/>
        <dbReference type="ChEBI" id="CHEBI:58189"/>
        <dbReference type="ChEBI" id="CHEBI:77828"/>
        <dbReference type="EC" id="3.1.7.2"/>
    </reaction>
</comment>
<dbReference type="Gene3D" id="1.20.120.330">
    <property type="entry name" value="Nucleotidyltransferases domain 2"/>
    <property type="match status" value="1"/>
</dbReference>
<dbReference type="SMART" id="SM00471">
    <property type="entry name" value="HDc"/>
    <property type="match status" value="1"/>
</dbReference>
<protein>
    <recommendedName>
        <fullName evidence="8">Bifunctional uridylyltransferase/uridylyl-removing enzyme</fullName>
        <shortName evidence="8">UTase/UR</shortName>
    </recommendedName>
    <alternativeName>
        <fullName evidence="8">Bifunctional [protein-PII] modification enzyme</fullName>
    </alternativeName>
    <alternativeName>
        <fullName evidence="8">Bifunctional nitrogen sensor protein</fullName>
    </alternativeName>
    <domain>
        <recommendedName>
            <fullName evidence="8">[Protein-PII] uridylyltransferase</fullName>
            <shortName evidence="8">PII uridylyltransferase</shortName>
            <shortName evidence="8">UTase</shortName>
            <ecNumber evidence="8">2.7.7.59</ecNumber>
        </recommendedName>
    </domain>
    <domain>
        <recommendedName>
            <fullName evidence="8">[Protein-PII]-UMP uridylyl-removing enzyme</fullName>
            <shortName evidence="8">UR</shortName>
            <ecNumber evidence="8">3.1.4.-</ecNumber>
        </recommendedName>
    </domain>
</protein>
<dbReference type="GO" id="GO:0006808">
    <property type="term" value="P:regulation of nitrogen utilization"/>
    <property type="evidence" value="ECO:0007669"/>
    <property type="project" value="UniProtKB-UniRule"/>
</dbReference>
<evidence type="ECO:0000256" key="8">
    <source>
        <dbReference type="HAMAP-Rule" id="MF_00277"/>
    </source>
</evidence>
<keyword evidence="2 8" id="KW-0548">Nucleotidyltransferase</keyword>
<dbReference type="Proteomes" id="UP000199648">
    <property type="component" value="Unassembled WGS sequence"/>
</dbReference>
<comment type="catalytic activity">
    <reaction evidence="8">
        <text>[protein-PII]-L-tyrosine + UTP = [protein-PII]-uridylyl-L-tyrosine + diphosphate</text>
        <dbReference type="Rhea" id="RHEA:13673"/>
        <dbReference type="Rhea" id="RHEA-COMP:12147"/>
        <dbReference type="Rhea" id="RHEA-COMP:12148"/>
        <dbReference type="ChEBI" id="CHEBI:33019"/>
        <dbReference type="ChEBI" id="CHEBI:46398"/>
        <dbReference type="ChEBI" id="CHEBI:46858"/>
        <dbReference type="ChEBI" id="CHEBI:90602"/>
        <dbReference type="EC" id="2.7.7.59"/>
    </reaction>
</comment>
<dbReference type="Pfam" id="PF03445">
    <property type="entry name" value="DUF294"/>
    <property type="match status" value="1"/>
</dbReference>
<dbReference type="GO" id="GO:0008773">
    <property type="term" value="F:[protein-PII] uridylyltransferase activity"/>
    <property type="evidence" value="ECO:0007669"/>
    <property type="project" value="UniProtKB-UniRule"/>
</dbReference>
<dbReference type="EMBL" id="FMWD01000003">
    <property type="protein sequence ID" value="SCZ55781.1"/>
    <property type="molecule type" value="Genomic_DNA"/>
</dbReference>
<dbReference type="SUPFAM" id="SSF81301">
    <property type="entry name" value="Nucleotidyltransferase"/>
    <property type="match status" value="1"/>
</dbReference>
<comment type="domain">
    <text evidence="8">Has four distinct domains: an N-terminal nucleotidyltransferase (NT) domain responsible for UTase activity, a central HD domain that encodes UR activity, and two C-terminal ACT domains that seem to have a role in glutamine sensing.</text>
</comment>
<evidence type="ECO:0000313" key="11">
    <source>
        <dbReference type="EMBL" id="SCZ55781.1"/>
    </source>
</evidence>
<comment type="similarity">
    <text evidence="8">Belongs to the GlnD family.</text>
</comment>
<dbReference type="CDD" id="cd05401">
    <property type="entry name" value="NT_GlnE_GlnD_like"/>
    <property type="match status" value="1"/>
</dbReference>
<reference evidence="11 12" key="1">
    <citation type="submission" date="2016-10" db="EMBL/GenBank/DDBJ databases">
        <authorList>
            <person name="de Groot N.N."/>
        </authorList>
    </citation>
    <scope>NUCLEOTIDE SEQUENCE [LARGE SCALE GENOMIC DNA]</scope>
    <source>
        <strain evidence="11 12">HLD2</strain>
    </source>
</reference>
<comment type="function">
    <text evidence="8">Modifies, by uridylylation and deuridylylation, the PII regulatory proteins (GlnB and homologs), in response to the nitrogen status of the cell that GlnD senses through the glutamine level. Under low glutamine levels, catalyzes the conversion of the PII proteins and UTP to PII-UMP and PPi, while under higher glutamine levels, GlnD hydrolyzes PII-UMP to PII and UMP (deuridylylation). Thus, controls uridylylation state and activity of the PII proteins, and plays an important role in the regulation of nitrogen metabolism.</text>
</comment>
<dbReference type="InterPro" id="IPR043519">
    <property type="entry name" value="NT_sf"/>
</dbReference>
<dbReference type="GO" id="GO:0008893">
    <property type="term" value="F:guanosine-3',5'-bis(diphosphate) 3'-diphosphatase activity"/>
    <property type="evidence" value="ECO:0007669"/>
    <property type="project" value="UniProtKB-EC"/>
</dbReference>
<keyword evidence="6 8" id="KW-0511">Multifunctional enzyme</keyword>
<dbReference type="InterPro" id="IPR006674">
    <property type="entry name" value="HD_domain"/>
</dbReference>
<dbReference type="CDD" id="cd04899">
    <property type="entry name" value="ACT_ACR-UUR-like_2"/>
    <property type="match status" value="1"/>
</dbReference>
<dbReference type="SUPFAM" id="SSF81593">
    <property type="entry name" value="Nucleotidyltransferase substrate binding subunit/domain"/>
    <property type="match status" value="1"/>
</dbReference>
<dbReference type="PROSITE" id="PS51831">
    <property type="entry name" value="HD"/>
    <property type="match status" value="1"/>
</dbReference>
<keyword evidence="12" id="KW-1185">Reference proteome</keyword>
<dbReference type="GO" id="GO:0008081">
    <property type="term" value="F:phosphoric diester hydrolase activity"/>
    <property type="evidence" value="ECO:0007669"/>
    <property type="project" value="UniProtKB-UniRule"/>
</dbReference>
<dbReference type="InterPro" id="IPR010043">
    <property type="entry name" value="UTase/UR"/>
</dbReference>
<accession>A0A1G5Q314</accession>
<dbReference type="InterPro" id="IPR013546">
    <property type="entry name" value="PII_UdlTrfase/GS_AdlTrfase"/>
</dbReference>
<evidence type="ECO:0000256" key="2">
    <source>
        <dbReference type="ARBA" id="ARBA00022695"/>
    </source>
</evidence>
<evidence type="ECO:0000256" key="5">
    <source>
        <dbReference type="ARBA" id="ARBA00022842"/>
    </source>
</evidence>
<evidence type="ECO:0000256" key="6">
    <source>
        <dbReference type="ARBA" id="ARBA00023268"/>
    </source>
</evidence>
<dbReference type="InterPro" id="IPR003607">
    <property type="entry name" value="HD/PDEase_dom"/>
</dbReference>
<dbReference type="RefSeq" id="WP_092993934.1">
    <property type="nucleotide sequence ID" value="NZ_FMWD01000003.1"/>
</dbReference>
<evidence type="ECO:0000256" key="7">
    <source>
        <dbReference type="ARBA" id="ARBA00047968"/>
    </source>
</evidence>
<dbReference type="CDD" id="cd04900">
    <property type="entry name" value="ACT_UUR-like_1"/>
    <property type="match status" value="1"/>
</dbReference>
<comment type="cofactor">
    <cofactor evidence="8">
        <name>Mg(2+)</name>
        <dbReference type="ChEBI" id="CHEBI:18420"/>
    </cofactor>
</comment>
<gene>
    <name evidence="8" type="primary">glnD</name>
    <name evidence="11" type="ORF">SAMN03097708_01198</name>
</gene>
<comment type="caution">
    <text evidence="8">Lacks conserved residue(s) required for the propagation of feature annotation.</text>
</comment>
<dbReference type="Pfam" id="PF01966">
    <property type="entry name" value="HD"/>
    <property type="match status" value="1"/>
</dbReference>
<sequence>MSLALFDAEAFDSALAAGEPPLALFRDTARFARSALEQRFQAGDSVVELVTAHARFVDRLLKRAWGLHFREATDELCLVAVGGYGRGELHPHSDVDLMILAEPGAIRHFQSCLEGFLLFLWDIGLEVGHSVRTVEQCVEEAEADITVATNLMESRLLIGPRALYEAMRERTSQDHVWPGPAFFEAKWEEQIARHHKFNDTAYNLEPNVKEGPGGLRDIQMIGWVAKRHYGAETLHNLVGHGFLTASEYRALSDGQAFLWKVRFGLHILSGRREDRLLIDHQRTLATQFGFRDDETRLAVEHFMKEYYRTVMELERLNEMLLQLFQEEILYGDQPADPVPISKRFQLRKGFLETTSDRVFRRYPFALLELFLVLMQHPNAKGVRAETIRQIRNHLYLIDAEYRSDLRCRSLFMEILRQPQGITDALHRMNRYGVLGAYLPVFGRVAGQMQHDLFHVYTVDEHTLFVVRNLRRFAVPEHAGEFPLCSRLIQRIAKPELLYIAALFHDVAKGRGGDHSRLGAEDATAFCAHHLLSKYDTHLVAWLVRNHLLMSTTAQRKDISDPDIINEFAAQVGAQIRLEYLYLLTVADIRATSPGVWNSWKDALLAELYHAARKALRQGLTNPIVKEELIEETQREAIRLLEASDVDMNAVSRFWDRLTDDYFVRYSVDEIAWHSRAIAKKAEPDRPLVLLRRKRGGTEVFIFTRIREHQFTITTTALDQLGLTVADARIIPSRDGYTLDTYIVLEESGEPIEEPEREREIRERLTYLLAHPEETPPRVRRRVSRQLTHFNLPTQVTFQNDLRNGRTIMEVVAADRPGLLAEIGRALTECGVLLQDAKIATFGERVEDVFMVADKNGELLRDEQKTRCLRQRICERLDRD</sequence>
<keyword evidence="4 8" id="KW-0378">Hydrolase</keyword>
<dbReference type="Gene3D" id="1.10.3090.10">
    <property type="entry name" value="cca-adding enzyme, domain 2"/>
    <property type="match status" value="1"/>
</dbReference>
<dbReference type="OrthoDB" id="9758038at2"/>
<evidence type="ECO:0000256" key="1">
    <source>
        <dbReference type="ARBA" id="ARBA00022679"/>
    </source>
</evidence>
<feature type="domain" description="ACT" evidence="9">
    <location>
        <begin position="698"/>
        <end position="780"/>
    </location>
</feature>
<evidence type="ECO:0000259" key="10">
    <source>
        <dbReference type="PROSITE" id="PS51831"/>
    </source>
</evidence>
<dbReference type="PANTHER" id="PTHR47320">
    <property type="entry name" value="BIFUNCTIONAL URIDYLYLTRANSFERASE/URIDYLYL-REMOVING ENZYME"/>
    <property type="match status" value="1"/>
</dbReference>
<dbReference type="Pfam" id="PF08335">
    <property type="entry name" value="GlnD_UR_UTase"/>
    <property type="match status" value="1"/>
</dbReference>
<evidence type="ECO:0000259" key="9">
    <source>
        <dbReference type="PROSITE" id="PS51671"/>
    </source>
</evidence>
<dbReference type="InterPro" id="IPR045865">
    <property type="entry name" value="ACT-like_dom_sf"/>
</dbReference>
<feature type="domain" description="ACT" evidence="9">
    <location>
        <begin position="807"/>
        <end position="879"/>
    </location>
</feature>
<dbReference type="FunFam" id="1.10.3090.10:FF:000005">
    <property type="entry name" value="Bifunctional uridylyltransferase/uridylyl-removing enzyme"/>
    <property type="match status" value="1"/>
</dbReference>
<evidence type="ECO:0000256" key="3">
    <source>
        <dbReference type="ARBA" id="ARBA00022737"/>
    </source>
</evidence>
<dbReference type="CDD" id="cd00077">
    <property type="entry name" value="HDc"/>
    <property type="match status" value="1"/>
</dbReference>
<keyword evidence="3" id="KW-0677">Repeat</keyword>
<dbReference type="SUPFAM" id="SSF55021">
    <property type="entry name" value="ACT-like"/>
    <property type="match status" value="1"/>
</dbReference>
<dbReference type="PROSITE" id="PS51671">
    <property type="entry name" value="ACT"/>
    <property type="match status" value="2"/>
</dbReference>
<evidence type="ECO:0000313" key="12">
    <source>
        <dbReference type="Proteomes" id="UP000199648"/>
    </source>
</evidence>
<proteinExistence type="inferred from homology"/>
<dbReference type="Gene3D" id="3.30.70.260">
    <property type="match status" value="1"/>
</dbReference>
<feature type="region of interest" description="Uridylyltransferase" evidence="8">
    <location>
        <begin position="1"/>
        <end position="339"/>
    </location>
</feature>
<feature type="domain" description="HD" evidence="10">
    <location>
        <begin position="458"/>
        <end position="580"/>
    </location>
</feature>
<dbReference type="InterPro" id="IPR002912">
    <property type="entry name" value="ACT_dom"/>
</dbReference>
<name>A0A1G5Q314_9GAMM</name>
<dbReference type="STRING" id="415747.SAMN03097708_01198"/>
<comment type="catalytic activity">
    <reaction evidence="8">
        <text>[protein-PII]-uridylyl-L-tyrosine + H2O = [protein-PII]-L-tyrosine + UMP + H(+)</text>
        <dbReference type="Rhea" id="RHEA:48600"/>
        <dbReference type="Rhea" id="RHEA-COMP:12147"/>
        <dbReference type="Rhea" id="RHEA-COMP:12148"/>
        <dbReference type="ChEBI" id="CHEBI:15377"/>
        <dbReference type="ChEBI" id="CHEBI:15378"/>
        <dbReference type="ChEBI" id="CHEBI:46858"/>
        <dbReference type="ChEBI" id="CHEBI:57865"/>
        <dbReference type="ChEBI" id="CHEBI:90602"/>
    </reaction>
</comment>
<evidence type="ECO:0000256" key="4">
    <source>
        <dbReference type="ARBA" id="ARBA00022801"/>
    </source>
</evidence>
<keyword evidence="5 8" id="KW-0460">Magnesium</keyword>
<dbReference type="Gene3D" id="3.30.460.10">
    <property type="entry name" value="Beta Polymerase, domain 2"/>
    <property type="match status" value="1"/>
</dbReference>
<dbReference type="SUPFAM" id="SSF109604">
    <property type="entry name" value="HD-domain/PDEase-like"/>
    <property type="match status" value="1"/>
</dbReference>
<dbReference type="EC" id="2.7.7.59" evidence="8"/>
<organism evidence="11 12">
    <name type="scientific">Thiohalomonas denitrificans</name>
    <dbReference type="NCBI Taxonomy" id="415747"/>
    <lineage>
        <taxon>Bacteria</taxon>
        <taxon>Pseudomonadati</taxon>
        <taxon>Pseudomonadota</taxon>
        <taxon>Gammaproteobacteria</taxon>
        <taxon>Thiohalomonadales</taxon>
        <taxon>Thiohalomonadaceae</taxon>
        <taxon>Thiohalomonas</taxon>
    </lineage>
</organism>
<dbReference type="NCBIfam" id="TIGR01693">
    <property type="entry name" value="UTase_glnD"/>
    <property type="match status" value="1"/>
</dbReference>
<dbReference type="EC" id="3.1.4.-" evidence="8"/>
<dbReference type="HAMAP" id="MF_00277">
    <property type="entry name" value="PII_uridylyl_transf"/>
    <property type="match status" value="1"/>
</dbReference>
<keyword evidence="1 8" id="KW-0808">Transferase</keyword>
<dbReference type="InterPro" id="IPR005105">
    <property type="entry name" value="GlnD_Uridyltrans_N"/>
</dbReference>